<evidence type="ECO:0000313" key="3">
    <source>
        <dbReference type="EMBL" id="KAI9633232.1"/>
    </source>
</evidence>
<dbReference type="GeneID" id="77726917"/>
<name>A0AA38H3C3_9TREE</name>
<protein>
    <submittedName>
        <fullName evidence="3">Uncharacterized protein</fullName>
    </submittedName>
</protein>
<feature type="coiled-coil region" evidence="1">
    <location>
        <begin position="103"/>
        <end position="130"/>
    </location>
</feature>
<feature type="signal peptide" evidence="2">
    <location>
        <begin position="1"/>
        <end position="19"/>
    </location>
</feature>
<proteinExistence type="predicted"/>
<dbReference type="Proteomes" id="UP001164286">
    <property type="component" value="Unassembled WGS sequence"/>
</dbReference>
<evidence type="ECO:0000256" key="2">
    <source>
        <dbReference type="SAM" id="SignalP"/>
    </source>
</evidence>
<keyword evidence="2" id="KW-0732">Signal</keyword>
<evidence type="ECO:0000256" key="1">
    <source>
        <dbReference type="SAM" id="Coils"/>
    </source>
</evidence>
<keyword evidence="4" id="KW-1185">Reference proteome</keyword>
<reference evidence="3" key="1">
    <citation type="journal article" date="2022" name="G3 (Bethesda)">
        <title>High quality genome of the basidiomycete yeast Dioszegia hungarica PDD-24b-2 isolated from cloud water.</title>
        <authorList>
            <person name="Jarrige D."/>
            <person name="Haridas S."/>
            <person name="Bleykasten-Grosshans C."/>
            <person name="Joly M."/>
            <person name="Nadalig T."/>
            <person name="Sancelme M."/>
            <person name="Vuilleumier S."/>
            <person name="Grigoriev I.V."/>
            <person name="Amato P."/>
            <person name="Bringel F."/>
        </authorList>
    </citation>
    <scope>NUCLEOTIDE SEQUENCE</scope>
    <source>
        <strain evidence="3">PDD-24b-2</strain>
    </source>
</reference>
<dbReference type="RefSeq" id="XP_052943009.1">
    <property type="nucleotide sequence ID" value="XM_053087712.1"/>
</dbReference>
<comment type="caution">
    <text evidence="3">The sequence shown here is derived from an EMBL/GenBank/DDBJ whole genome shotgun (WGS) entry which is preliminary data.</text>
</comment>
<sequence length="191" mass="20186">MVALSYLLPLLALTHSATASVQNPITTTSHASSFPTAAAAAASLEEGKQASGQGRGDTYVSVGDQGVEHIADDTTAATSTQPAEDEVDLPSSVGYDGLSLQELQKLETIYEALNKLAKKQLADIEELERIRSIELAKTLPDTSTASDGMAQSEGPREDHEYVQAALIWQLVNLLNTSSSQGDDGILPLAYI</sequence>
<gene>
    <name evidence="3" type="ORF">MKK02DRAFT_29106</name>
</gene>
<feature type="chain" id="PRO_5041215487" evidence="2">
    <location>
        <begin position="20"/>
        <end position="191"/>
    </location>
</feature>
<evidence type="ECO:0000313" key="4">
    <source>
        <dbReference type="Proteomes" id="UP001164286"/>
    </source>
</evidence>
<accession>A0AA38H3C3</accession>
<organism evidence="3 4">
    <name type="scientific">Dioszegia hungarica</name>
    <dbReference type="NCBI Taxonomy" id="4972"/>
    <lineage>
        <taxon>Eukaryota</taxon>
        <taxon>Fungi</taxon>
        <taxon>Dikarya</taxon>
        <taxon>Basidiomycota</taxon>
        <taxon>Agaricomycotina</taxon>
        <taxon>Tremellomycetes</taxon>
        <taxon>Tremellales</taxon>
        <taxon>Bulleribasidiaceae</taxon>
        <taxon>Dioszegia</taxon>
    </lineage>
</organism>
<dbReference type="AlphaFoldDB" id="A0AA38H3C3"/>
<keyword evidence="1" id="KW-0175">Coiled coil</keyword>
<dbReference type="EMBL" id="JAKWFO010000011">
    <property type="protein sequence ID" value="KAI9633232.1"/>
    <property type="molecule type" value="Genomic_DNA"/>
</dbReference>